<gene>
    <name evidence="1" type="ORF">DYBT9275_05290</name>
</gene>
<evidence type="ECO:0000313" key="2">
    <source>
        <dbReference type="Proteomes" id="UP000680038"/>
    </source>
</evidence>
<accession>A0A916JHC5</accession>
<name>A0A916JHC5_9BACT</name>
<dbReference type="EMBL" id="CAJRAF010000002">
    <property type="protein sequence ID" value="CAG5012945.1"/>
    <property type="molecule type" value="Genomic_DNA"/>
</dbReference>
<organism evidence="1 2">
    <name type="scientific">Dyadobacter helix</name>
    <dbReference type="NCBI Taxonomy" id="2822344"/>
    <lineage>
        <taxon>Bacteria</taxon>
        <taxon>Pseudomonadati</taxon>
        <taxon>Bacteroidota</taxon>
        <taxon>Cytophagia</taxon>
        <taxon>Cytophagales</taxon>
        <taxon>Spirosomataceae</taxon>
        <taxon>Dyadobacter</taxon>
    </lineage>
</organism>
<keyword evidence="2" id="KW-1185">Reference proteome</keyword>
<protein>
    <submittedName>
        <fullName evidence="1">Uncharacterized protein</fullName>
    </submittedName>
</protein>
<dbReference type="AlphaFoldDB" id="A0A916JHC5"/>
<comment type="caution">
    <text evidence="1">The sequence shown here is derived from an EMBL/GenBank/DDBJ whole genome shotgun (WGS) entry which is preliminary data.</text>
</comment>
<evidence type="ECO:0000313" key="1">
    <source>
        <dbReference type="EMBL" id="CAG5012945.1"/>
    </source>
</evidence>
<dbReference type="Proteomes" id="UP000680038">
    <property type="component" value="Unassembled WGS sequence"/>
</dbReference>
<reference evidence="1" key="1">
    <citation type="submission" date="2021-04" db="EMBL/GenBank/DDBJ databases">
        <authorList>
            <person name="Rodrigo-Torres L."/>
            <person name="Arahal R. D."/>
            <person name="Lucena T."/>
        </authorList>
    </citation>
    <scope>NUCLEOTIDE SEQUENCE</scope>
    <source>
        <strain evidence="1">CECT 9275</strain>
    </source>
</reference>
<sequence>MNGKQFLHRKSAFGYNRCFNARTILLLFLLAISLNVSGCKKNEIPGPGSQLMASKRVAVPGAPRYSDVCFSSRWKHPANAADTLQTFPVAAAFHASRLDWVYNDDKTWIQEVKKRGYQYGGTVNANLPDTKGGQTLGRILDSGGARLTAPWMEGWGVFWGCVNSDDYRATYLAHTKRLIDAGADFIQVDDPRMNMAAMAWGGCYCSFCKSKAAASGATVKDIQKASVEDFFKDMGKQLDAYAGHHVPFSSNNYNSDWTSPYHLFDFGMAELPVKEANPQIIYAKFKATEKLGKAQVFTFVSEDVNFTRRVIATSYASGGHLIVPWDVYLKSTPTGSVRYYGRPEEYADLYGFVRGNAALMDGYEDAAVSGKNLTDSRYSKPFVTITGGSEEVYAFIRTIPEKTNQAIALHLVEWGTHAEPFSVSLDMSGMGIDKDWEFTLLLPDAYSKNKHDQAEATGDYARLIKSTSLKPQIQDNRVILEIPALSPYAIIKIKKQ</sequence>
<proteinExistence type="predicted"/>